<dbReference type="Proteomes" id="UP000294194">
    <property type="component" value="Unassembled WGS sequence"/>
</dbReference>
<dbReference type="AlphaFoldDB" id="A0A4Q9GS56"/>
<accession>A0A4Q9GS56</accession>
<evidence type="ECO:0000259" key="2">
    <source>
        <dbReference type="Pfam" id="PF00534"/>
    </source>
</evidence>
<dbReference type="PANTHER" id="PTHR46401:SF2">
    <property type="entry name" value="GLYCOSYLTRANSFERASE WBBK-RELATED"/>
    <property type="match status" value="1"/>
</dbReference>
<dbReference type="CDD" id="cd03809">
    <property type="entry name" value="GT4_MtfB-like"/>
    <property type="match status" value="1"/>
</dbReference>
<dbReference type="EMBL" id="SISG01000001">
    <property type="protein sequence ID" value="TBN55937.1"/>
    <property type="molecule type" value="Genomic_DNA"/>
</dbReference>
<dbReference type="PANTHER" id="PTHR46401">
    <property type="entry name" value="GLYCOSYLTRANSFERASE WBBK-RELATED"/>
    <property type="match status" value="1"/>
</dbReference>
<evidence type="ECO:0000313" key="4">
    <source>
        <dbReference type="Proteomes" id="UP000294194"/>
    </source>
</evidence>
<evidence type="ECO:0000256" key="1">
    <source>
        <dbReference type="ARBA" id="ARBA00022679"/>
    </source>
</evidence>
<gene>
    <name evidence="3" type="ORF">EYE40_00175</name>
</gene>
<dbReference type="Gene3D" id="3.40.50.2000">
    <property type="entry name" value="Glycogen Phosphorylase B"/>
    <property type="match status" value="2"/>
</dbReference>
<feature type="domain" description="Glycosyl transferase family 1" evidence="2">
    <location>
        <begin position="199"/>
        <end position="359"/>
    </location>
</feature>
<keyword evidence="4" id="KW-1185">Reference proteome</keyword>
<name>A0A4Q9GS56_9MICO</name>
<dbReference type="InterPro" id="IPR001296">
    <property type="entry name" value="Glyco_trans_1"/>
</dbReference>
<comment type="caution">
    <text evidence="3">The sequence shown here is derived from an EMBL/GenBank/DDBJ whole genome shotgun (WGS) entry which is preliminary data.</text>
</comment>
<evidence type="ECO:0000313" key="3">
    <source>
        <dbReference type="EMBL" id="TBN55937.1"/>
    </source>
</evidence>
<dbReference type="GO" id="GO:0009103">
    <property type="term" value="P:lipopolysaccharide biosynthetic process"/>
    <property type="evidence" value="ECO:0007669"/>
    <property type="project" value="TreeGrafter"/>
</dbReference>
<reference evidence="4" key="1">
    <citation type="submission" date="2019-02" db="EMBL/GenBank/DDBJ databases">
        <title>Glaciihabitans arcticus sp. nov., a psychrotolerant bacterium isolated from polar soil.</title>
        <authorList>
            <person name="Dahal R.H."/>
        </authorList>
    </citation>
    <scope>NUCLEOTIDE SEQUENCE [LARGE SCALE GENOMIC DNA]</scope>
    <source>
        <strain evidence="4">RP-3-7</strain>
    </source>
</reference>
<sequence length="380" mass="40680">MTTLRIILDDMLAPVPNGISRYTEELARALIVHAPLNCTVEGIVAASTEPEYNVIGDRLPGLKGLYKSSLARRELVTAWQHGFTRVPGGGMIHAPSLLAPLSRHDRLHDGHQIAVTIHDVVAWTHPDSLPARRVAWHKAMAQRAFKYADAVVVPTHAVAVQLSEIHDFGDRLRVVGGAVGSRLTVQPDADARAARLGLPDRYLLTIGGLESRRGIDQLLAALALPGATDLPLLVVGPDSEAEEGDGSVSAAAAEAGLPEGRVRALGALSDEDLSVVLDRAVMLVFPTLAEGFGLPMLEAFHFGTPVVHSDAPALVEVAGEAGYGVELEGDGYPQRLLDAINHVAHDHDLQQRLGTYGRDRAGLFTWQAAAEKVWQLHADL</sequence>
<keyword evidence="1 3" id="KW-0808">Transferase</keyword>
<organism evidence="3 4">
    <name type="scientific">Glaciihabitans arcticus</name>
    <dbReference type="NCBI Taxonomy" id="2668039"/>
    <lineage>
        <taxon>Bacteria</taxon>
        <taxon>Bacillati</taxon>
        <taxon>Actinomycetota</taxon>
        <taxon>Actinomycetes</taxon>
        <taxon>Micrococcales</taxon>
        <taxon>Microbacteriaceae</taxon>
        <taxon>Glaciihabitans</taxon>
    </lineage>
</organism>
<proteinExistence type="predicted"/>
<dbReference type="RefSeq" id="WP_130980048.1">
    <property type="nucleotide sequence ID" value="NZ_SISG01000001.1"/>
</dbReference>
<dbReference type="SUPFAM" id="SSF53756">
    <property type="entry name" value="UDP-Glycosyltransferase/glycogen phosphorylase"/>
    <property type="match status" value="1"/>
</dbReference>
<dbReference type="Pfam" id="PF00534">
    <property type="entry name" value="Glycos_transf_1"/>
    <property type="match status" value="1"/>
</dbReference>
<protein>
    <submittedName>
        <fullName evidence="3">Glycosyltransferase family 1 protein</fullName>
    </submittedName>
</protein>
<dbReference type="GO" id="GO:0016757">
    <property type="term" value="F:glycosyltransferase activity"/>
    <property type="evidence" value="ECO:0007669"/>
    <property type="project" value="InterPro"/>
</dbReference>